<comment type="function">
    <text evidence="8">Component of the signal peptidase complex (SPC) which catalyzes the cleavage of N-terminal signal sequences from nascent proteins as they are translocated into the lumen of the endoplasmic reticulum. Dispensable for SPC enzymatic activity.</text>
</comment>
<name>F2U914_SALR5</name>
<dbReference type="GO" id="GO:0045047">
    <property type="term" value="P:protein targeting to ER"/>
    <property type="evidence" value="ECO:0007669"/>
    <property type="project" value="TreeGrafter"/>
</dbReference>
<evidence type="ECO:0000256" key="8">
    <source>
        <dbReference type="ARBA" id="ARBA00045204"/>
    </source>
</evidence>
<keyword evidence="4 9" id="KW-0812">Transmembrane</keyword>
<evidence type="ECO:0000256" key="5">
    <source>
        <dbReference type="ARBA" id="ARBA00022824"/>
    </source>
</evidence>
<evidence type="ECO:0000256" key="6">
    <source>
        <dbReference type="ARBA" id="ARBA00022989"/>
    </source>
</evidence>
<dbReference type="OrthoDB" id="263893at2759"/>
<dbReference type="RefSeq" id="XP_004994248.1">
    <property type="nucleotide sequence ID" value="XM_004994191.1"/>
</dbReference>
<evidence type="ECO:0000313" key="10">
    <source>
        <dbReference type="EMBL" id="EGD73217.1"/>
    </source>
</evidence>
<evidence type="ECO:0000256" key="2">
    <source>
        <dbReference type="ARBA" id="ARBA00005245"/>
    </source>
</evidence>
<evidence type="ECO:0000256" key="1">
    <source>
        <dbReference type="ARBA" id="ARBA00004477"/>
    </source>
</evidence>
<dbReference type="KEGG" id="sre:PTSG_04932"/>
<dbReference type="PANTHER" id="PTHR13202">
    <property type="entry name" value="MICROSOMAL SIGNAL PEPTIDASE 12 KDA SUBUNIT"/>
    <property type="match status" value="1"/>
</dbReference>
<feature type="transmembrane region" description="Helical" evidence="9">
    <location>
        <begin position="48"/>
        <end position="71"/>
    </location>
</feature>
<dbReference type="eggNOG" id="KOG4112">
    <property type="taxonomic scope" value="Eukaryota"/>
</dbReference>
<dbReference type="GO" id="GO:0006465">
    <property type="term" value="P:signal peptide processing"/>
    <property type="evidence" value="ECO:0007669"/>
    <property type="project" value="InterPro"/>
</dbReference>
<evidence type="ECO:0000256" key="7">
    <source>
        <dbReference type="ARBA" id="ARBA00023136"/>
    </source>
</evidence>
<comment type="similarity">
    <text evidence="2">Belongs to the SPCS1 family.</text>
</comment>
<dbReference type="STRING" id="946362.F2U914"/>
<dbReference type="InParanoid" id="F2U914"/>
<dbReference type="Pfam" id="PF06645">
    <property type="entry name" value="SPC12"/>
    <property type="match status" value="1"/>
</dbReference>
<keyword evidence="5" id="KW-0256">Endoplasmic reticulum</keyword>
<comment type="subcellular location">
    <subcellularLocation>
        <location evidence="1">Endoplasmic reticulum membrane</location>
        <topology evidence="1">Multi-pass membrane protein</topology>
    </subcellularLocation>
</comment>
<sequence>MRLLGIDTASWYMDYEGQKLMEGLFQYIILGFMTLGFGWGYYCQRFEQTIYVTLGGVALAFLICLPPWPMYRRHPIKWLKRHPKQKSAPETS</sequence>
<keyword evidence="6 9" id="KW-1133">Transmembrane helix</keyword>
<dbReference type="OMA" id="IHLTLWT"/>
<dbReference type="PANTHER" id="PTHR13202:SF0">
    <property type="entry name" value="SIGNAL PEPTIDASE COMPLEX SUBUNIT 1"/>
    <property type="match status" value="1"/>
</dbReference>
<dbReference type="GO" id="GO:0005787">
    <property type="term" value="C:signal peptidase complex"/>
    <property type="evidence" value="ECO:0007669"/>
    <property type="project" value="InterPro"/>
</dbReference>
<evidence type="ECO:0000256" key="3">
    <source>
        <dbReference type="ARBA" id="ARBA00017059"/>
    </source>
</evidence>
<keyword evidence="11" id="KW-1185">Reference proteome</keyword>
<evidence type="ECO:0000256" key="4">
    <source>
        <dbReference type="ARBA" id="ARBA00022692"/>
    </source>
</evidence>
<dbReference type="GeneID" id="16074827"/>
<dbReference type="EMBL" id="GL832965">
    <property type="protein sequence ID" value="EGD73217.1"/>
    <property type="molecule type" value="Genomic_DNA"/>
</dbReference>
<evidence type="ECO:0000313" key="11">
    <source>
        <dbReference type="Proteomes" id="UP000007799"/>
    </source>
</evidence>
<evidence type="ECO:0000256" key="9">
    <source>
        <dbReference type="SAM" id="Phobius"/>
    </source>
</evidence>
<reference evidence="10" key="1">
    <citation type="submission" date="2009-08" db="EMBL/GenBank/DDBJ databases">
        <title>Annotation of Salpingoeca rosetta.</title>
        <authorList>
            <consortium name="The Broad Institute Genome Sequencing Platform"/>
            <person name="Russ C."/>
            <person name="Cuomo C."/>
            <person name="Burger G."/>
            <person name="Gray M.W."/>
            <person name="Holland P.W.H."/>
            <person name="King N."/>
            <person name="Lang F.B.F."/>
            <person name="Roger A.J."/>
            <person name="Ruiz-Trillo I."/>
            <person name="Young S.K."/>
            <person name="Zeng Q."/>
            <person name="Gargeya S."/>
            <person name="Alvarado L."/>
            <person name="Berlin A."/>
            <person name="Chapman S.B."/>
            <person name="Chen Z."/>
            <person name="Freedman E."/>
            <person name="Gellesch M."/>
            <person name="Goldberg J."/>
            <person name="Griggs A."/>
            <person name="Gujja S."/>
            <person name="Heilman E."/>
            <person name="Heiman D."/>
            <person name="Howarth C."/>
            <person name="Mehta T."/>
            <person name="Neiman D."/>
            <person name="Pearson M."/>
            <person name="Roberts A."/>
            <person name="Saif S."/>
            <person name="Shea T."/>
            <person name="Shenoy N."/>
            <person name="Sisk P."/>
            <person name="Stolte C."/>
            <person name="Sykes S."/>
            <person name="White J."/>
            <person name="Yandava C."/>
            <person name="Haas B."/>
            <person name="Nusbaum C."/>
            <person name="Birren B."/>
        </authorList>
    </citation>
    <scope>NUCLEOTIDE SEQUENCE [LARGE SCALE GENOMIC DNA]</scope>
    <source>
        <strain evidence="10">ATCC 50818</strain>
    </source>
</reference>
<keyword evidence="7 9" id="KW-0472">Membrane</keyword>
<proteinExistence type="inferred from homology"/>
<gene>
    <name evidence="10" type="ORF">PTSG_04932</name>
</gene>
<dbReference type="Proteomes" id="UP000007799">
    <property type="component" value="Unassembled WGS sequence"/>
</dbReference>
<protein>
    <recommendedName>
        <fullName evidence="3">Signal peptidase complex subunit 1</fullName>
    </recommendedName>
</protein>
<dbReference type="AlphaFoldDB" id="F2U914"/>
<accession>F2U914</accession>
<dbReference type="InterPro" id="IPR009542">
    <property type="entry name" value="Spc1/SPCS1"/>
</dbReference>
<organism evidence="11">
    <name type="scientific">Salpingoeca rosetta (strain ATCC 50818 / BSB-021)</name>
    <dbReference type="NCBI Taxonomy" id="946362"/>
    <lineage>
        <taxon>Eukaryota</taxon>
        <taxon>Choanoflagellata</taxon>
        <taxon>Craspedida</taxon>
        <taxon>Salpingoecidae</taxon>
        <taxon>Salpingoeca</taxon>
    </lineage>
</organism>
<feature type="transmembrane region" description="Helical" evidence="9">
    <location>
        <begin position="20"/>
        <end position="42"/>
    </location>
</feature>